<feature type="chain" id="PRO_5014455731" evidence="3">
    <location>
        <begin position="21"/>
        <end position="89"/>
    </location>
</feature>
<dbReference type="Gene3D" id="3.30.30.10">
    <property type="entry name" value="Knottin, scorpion toxin-like"/>
    <property type="match status" value="1"/>
</dbReference>
<evidence type="ECO:0000256" key="3">
    <source>
        <dbReference type="SAM" id="SignalP"/>
    </source>
</evidence>
<dbReference type="Pfam" id="PF00537">
    <property type="entry name" value="Toxin_3"/>
    <property type="match status" value="1"/>
</dbReference>
<dbReference type="AlphaFoldDB" id="A0A2I9LP95"/>
<dbReference type="SUPFAM" id="SSF57095">
    <property type="entry name" value="Scorpion toxin-like"/>
    <property type="match status" value="1"/>
</dbReference>
<feature type="signal peptide" evidence="3">
    <location>
        <begin position="1"/>
        <end position="20"/>
    </location>
</feature>
<evidence type="ECO:0000313" key="4">
    <source>
        <dbReference type="EMBL" id="MBW20211.1"/>
    </source>
</evidence>
<dbReference type="InterPro" id="IPR036574">
    <property type="entry name" value="Scorpion_toxin-like_sf"/>
</dbReference>
<dbReference type="GO" id="GO:0005576">
    <property type="term" value="C:extracellular region"/>
    <property type="evidence" value="ECO:0007669"/>
    <property type="project" value="UniProtKB-SubCell"/>
</dbReference>
<protein>
    <submittedName>
        <fullName evidence="4">NaTx</fullName>
    </submittedName>
</protein>
<name>A0A2I9LP95_9SCOR</name>
<comment type="subcellular location">
    <subcellularLocation>
        <location evidence="1">Secreted</location>
    </subcellularLocation>
</comment>
<keyword evidence="3" id="KW-0732">Signal</keyword>
<evidence type="ECO:0000256" key="2">
    <source>
        <dbReference type="ARBA" id="ARBA00022525"/>
    </source>
</evidence>
<dbReference type="GO" id="GO:0019871">
    <property type="term" value="F:sodium channel inhibitor activity"/>
    <property type="evidence" value="ECO:0007669"/>
    <property type="project" value="InterPro"/>
</dbReference>
<dbReference type="InterPro" id="IPR002061">
    <property type="entry name" value="Scorpion_toxinL/defensin"/>
</dbReference>
<evidence type="ECO:0000256" key="1">
    <source>
        <dbReference type="ARBA" id="ARBA00004613"/>
    </source>
</evidence>
<dbReference type="CDD" id="cd23106">
    <property type="entry name" value="neurotoxins_LC_scorpion"/>
    <property type="match status" value="1"/>
</dbReference>
<reference evidence="4" key="1">
    <citation type="journal article" date="2017" name="Toxicon">
        <title>Venom-gland transcriptomics and venom proteomics of the Hentz striped scorpion (Centruroides hentzi; Buthidae) reveal high toxin diversity in a harmless member of a lethal family.</title>
        <authorList>
            <person name="Ward M.J."/>
            <person name="Ellsworth S.A."/>
            <person name="Rokyta D.R."/>
        </authorList>
    </citation>
    <scope>NUCLEOTIDE SEQUENCE</scope>
    <source>
        <tissue evidence="4">Venom gland</tissue>
    </source>
</reference>
<proteinExistence type="predicted"/>
<organism evidence="4">
    <name type="scientific">Centruroides hentzi</name>
    <dbReference type="NCBI Taxonomy" id="88313"/>
    <lineage>
        <taxon>Eukaryota</taxon>
        <taxon>Metazoa</taxon>
        <taxon>Ecdysozoa</taxon>
        <taxon>Arthropoda</taxon>
        <taxon>Chelicerata</taxon>
        <taxon>Arachnida</taxon>
        <taxon>Scorpiones</taxon>
        <taxon>Buthida</taxon>
        <taxon>Buthoidea</taxon>
        <taxon>Buthidae</taxon>
        <taxon>Centruroides</taxon>
    </lineage>
</organism>
<dbReference type="EMBL" id="GFWZ01000221">
    <property type="protein sequence ID" value="MBW20211.1"/>
    <property type="molecule type" value="Transcribed_RNA"/>
</dbReference>
<keyword evidence="2" id="KW-0964">Secreted</keyword>
<sequence length="89" mass="9920">MKTFILFISCLMVIDEVVESKDGFLVGSDGCFVKCYASDVCENATKSFNANECYCNAIYLACYCYGLPSDVKVSGDDYIPCDHQYYNGK</sequence>
<accession>A0A2I9LP95</accession>